<comment type="caution">
    <text evidence="3">The sequence shown here is derived from an EMBL/GenBank/DDBJ whole genome shotgun (WGS) entry which is preliminary data.</text>
</comment>
<evidence type="ECO:0000256" key="1">
    <source>
        <dbReference type="SAM" id="MobiDB-lite"/>
    </source>
</evidence>
<feature type="signal peptide" evidence="2">
    <location>
        <begin position="1"/>
        <end position="18"/>
    </location>
</feature>
<keyword evidence="4" id="KW-1185">Reference proteome</keyword>
<reference evidence="3" key="1">
    <citation type="submission" date="2020-06" db="EMBL/GenBank/DDBJ databases">
        <authorList>
            <consortium name="Plant Systems Biology data submission"/>
        </authorList>
    </citation>
    <scope>NUCLEOTIDE SEQUENCE</scope>
    <source>
        <strain evidence="3">D6</strain>
    </source>
</reference>
<dbReference type="EMBL" id="CAICTM010001053">
    <property type="protein sequence ID" value="CAB9519878.1"/>
    <property type="molecule type" value="Genomic_DNA"/>
</dbReference>
<name>A0A9N8HLS0_9STRA</name>
<feature type="region of interest" description="Disordered" evidence="1">
    <location>
        <begin position="656"/>
        <end position="697"/>
    </location>
</feature>
<accession>A0A9N8HLS0</accession>
<dbReference type="Proteomes" id="UP001153069">
    <property type="component" value="Unassembled WGS sequence"/>
</dbReference>
<evidence type="ECO:0000256" key="2">
    <source>
        <dbReference type="SAM" id="SignalP"/>
    </source>
</evidence>
<evidence type="ECO:0000313" key="4">
    <source>
        <dbReference type="Proteomes" id="UP001153069"/>
    </source>
</evidence>
<feature type="chain" id="PRO_5040254070" evidence="2">
    <location>
        <begin position="19"/>
        <end position="726"/>
    </location>
</feature>
<evidence type="ECO:0000313" key="3">
    <source>
        <dbReference type="EMBL" id="CAB9519878.1"/>
    </source>
</evidence>
<feature type="compositionally biased region" description="Pro residues" evidence="1">
    <location>
        <begin position="659"/>
        <end position="697"/>
    </location>
</feature>
<dbReference type="AlphaFoldDB" id="A0A9N8HLS0"/>
<keyword evidence="2" id="KW-0732">Signal</keyword>
<organism evidence="3 4">
    <name type="scientific">Seminavis robusta</name>
    <dbReference type="NCBI Taxonomy" id="568900"/>
    <lineage>
        <taxon>Eukaryota</taxon>
        <taxon>Sar</taxon>
        <taxon>Stramenopiles</taxon>
        <taxon>Ochrophyta</taxon>
        <taxon>Bacillariophyta</taxon>
        <taxon>Bacillariophyceae</taxon>
        <taxon>Bacillariophycidae</taxon>
        <taxon>Naviculales</taxon>
        <taxon>Naviculaceae</taxon>
        <taxon>Seminavis</taxon>
    </lineage>
</organism>
<gene>
    <name evidence="3" type="ORF">SEMRO_1055_G236010.1</name>
</gene>
<proteinExistence type="predicted"/>
<protein>
    <submittedName>
        <fullName evidence="3">Uncharacterized protein</fullName>
    </submittedName>
</protein>
<sequence>MLRLIDFVLVGMTVLVLAGTGACNAAEEETSNNNQLRRHRRLVLEQDAVLMDNVETSFPDVPQYDGTEQDETVYVFKHTSADIPQGRTVKCVLYCTKKGWRDTAISFHEGFLPNAYSDKDARTTGDCPIHSGYTMTQTGPLYVFLANYNSGGLVNGRLLCKTLPETLSLDSILQQGVESSFSDLPQYRPMNEDGSVQVYQITANDIPASTLVRCSLTCINKGFLQTTLSYHQGTLPTNYDDKDVRHTGNCPITKGFTTNKAGPVYVFAANLNGAGLVGGMMRCGVLPATLSTDGTLVDGEATGFADLDAYDEIDEDITVQVYKFTSEDIEAGTTVRCALDCTNMGFLSTSISFREEDLPRIYADDDKTSNGNCDFHSAYTMKRTGPLYVYLANRNSNGLVNGVVTCKAIPEALSADGTLADNVATNFTDLPKYSVVNEDLTVQVYKFTETDVPAAATVRCSLDCVATGLLDSTMTFKQGSLPTTFDDTHERQSGSCLYTGDYTMVNTSPLYVSVTSLTDSGLVNGKIKCKVLPSDLTVDGVLADGELASIPYLPKYDDMDEDGTVQVYRFSNQSIPVGTTVTCSFDCTSSGLLSTTLSFQGGALPTDYTNRDERRSGNCPFQDEFVMTRSEDLYIFVANTHNSGILNGQLTCSTSPQLTPWPTPNPTASPTPAPTRAPTPPPTPVPTPSPTPLPTDPPIEVEGCVYEVYQFISKQVTSFMQRFGAA</sequence>
<dbReference type="PROSITE" id="PS51257">
    <property type="entry name" value="PROKAR_LIPOPROTEIN"/>
    <property type="match status" value="1"/>
</dbReference>